<comment type="caution">
    <text evidence="1">The sequence shown here is derived from an EMBL/GenBank/DDBJ whole genome shotgun (WGS) entry which is preliminary data.</text>
</comment>
<proteinExistence type="predicted"/>
<organism evidence="1 2">
    <name type="scientific">Hyalomma marginatum</name>
    <dbReference type="NCBI Taxonomy" id="34627"/>
    <lineage>
        <taxon>Eukaryota</taxon>
        <taxon>Metazoa</taxon>
        <taxon>Ecdysozoa</taxon>
        <taxon>Arthropoda</taxon>
        <taxon>Chelicerata</taxon>
        <taxon>Arachnida</taxon>
        <taxon>Acari</taxon>
        <taxon>Parasitiformes</taxon>
        <taxon>Ixodida</taxon>
        <taxon>Ixodoidea</taxon>
        <taxon>Ixodidae</taxon>
        <taxon>Hyalomminae</taxon>
        <taxon>Hyalomma</taxon>
    </lineage>
</organism>
<protein>
    <submittedName>
        <fullName evidence="1">Uncharacterized protein</fullName>
    </submittedName>
</protein>
<dbReference type="Proteomes" id="UP000837675">
    <property type="component" value="Unassembled WGS sequence"/>
</dbReference>
<keyword evidence="2" id="KW-1185">Reference proteome</keyword>
<dbReference type="AlphaFoldDB" id="A0A8S4C118"/>
<accession>A0A8S4C118</accession>
<gene>
    <name evidence="1" type="ORF">MHYMCMPASI_00572</name>
</gene>
<evidence type="ECO:0000313" key="1">
    <source>
        <dbReference type="EMBL" id="CAG7592475.1"/>
    </source>
</evidence>
<dbReference type="EMBL" id="CAJVAF010000270">
    <property type="protein sequence ID" value="CAG7592475.1"/>
    <property type="molecule type" value="Genomic_DNA"/>
</dbReference>
<reference evidence="1" key="1">
    <citation type="submission" date="2021-06" db="EMBL/GenBank/DDBJ databases">
        <authorList>
            <person name="Nardi T."/>
            <person name="Nardi T."/>
        </authorList>
    </citation>
    <scope>NUCLEOTIDE SEQUENCE</scope>
</reference>
<evidence type="ECO:0000313" key="2">
    <source>
        <dbReference type="Proteomes" id="UP000837675"/>
    </source>
</evidence>
<name>A0A8S4C118_9ACAR</name>
<sequence>MTIPAESEKGKIKLAEMLGFHPLGLSQELAHIYYTKGSIDTYLKSYKRINHKVGFGGYSKSIKVNIELAINELKAKGDLTSLLAVKLS</sequence>